<dbReference type="InterPro" id="IPR010496">
    <property type="entry name" value="AL/BT2_dom"/>
</dbReference>
<gene>
    <name evidence="2" type="ORF">SDC9_179004</name>
</gene>
<dbReference type="Gene3D" id="2.60.120.560">
    <property type="entry name" value="Exo-inulinase, domain 1"/>
    <property type="match status" value="1"/>
</dbReference>
<dbReference type="AlphaFoldDB" id="A0A645GYQ3"/>
<accession>A0A645GYQ3</accession>
<dbReference type="Pfam" id="PF06439">
    <property type="entry name" value="3keto-disac_hyd"/>
    <property type="match status" value="1"/>
</dbReference>
<comment type="caution">
    <text evidence="2">The sequence shown here is derived from an EMBL/GenBank/DDBJ whole genome shotgun (WGS) entry which is preliminary data.</text>
</comment>
<evidence type="ECO:0000313" key="2">
    <source>
        <dbReference type="EMBL" id="MPN31530.1"/>
    </source>
</evidence>
<reference evidence="2" key="1">
    <citation type="submission" date="2019-08" db="EMBL/GenBank/DDBJ databases">
        <authorList>
            <person name="Kucharzyk K."/>
            <person name="Murdoch R.W."/>
            <person name="Higgins S."/>
            <person name="Loffler F."/>
        </authorList>
    </citation>
    <scope>NUCLEOTIDE SEQUENCE</scope>
</reference>
<organism evidence="2">
    <name type="scientific">bioreactor metagenome</name>
    <dbReference type="NCBI Taxonomy" id="1076179"/>
    <lineage>
        <taxon>unclassified sequences</taxon>
        <taxon>metagenomes</taxon>
        <taxon>ecological metagenomes</taxon>
    </lineage>
</organism>
<name>A0A645GYQ3_9ZZZZ</name>
<dbReference type="EMBL" id="VSSQ01083081">
    <property type="protein sequence ID" value="MPN31530.1"/>
    <property type="molecule type" value="Genomic_DNA"/>
</dbReference>
<protein>
    <recommendedName>
        <fullName evidence="1">3-keto-alpha-glucoside-1,2-lyase/3-keto-2-hydroxy-glucal hydratase domain-containing protein</fullName>
    </recommendedName>
</protein>
<evidence type="ECO:0000259" key="1">
    <source>
        <dbReference type="Pfam" id="PF06439"/>
    </source>
</evidence>
<sequence length="146" mass="16919">MKWEWKLSEPGANSGIKYFVNNETGLGIEYQMIDDNDWVTSGKMQANDYHTTGAVYELYAPSSTKELKPVGEWNDGKIISRDGEIEHWLNGRLIAKYNRFSNDFKEKIALSKFAKIEGFGLDKEGHILLQDHESIVYFRNIKIRRL</sequence>
<feature type="domain" description="3-keto-alpha-glucoside-1,2-lyase/3-keto-2-hydroxy-glucal hydratase" evidence="1">
    <location>
        <begin position="1"/>
        <end position="144"/>
    </location>
</feature>
<dbReference type="GO" id="GO:0016787">
    <property type="term" value="F:hydrolase activity"/>
    <property type="evidence" value="ECO:0007669"/>
    <property type="project" value="InterPro"/>
</dbReference>
<proteinExistence type="predicted"/>